<dbReference type="InterPro" id="IPR058580">
    <property type="entry name" value="DUF2828"/>
</dbReference>
<dbReference type="AlphaFoldDB" id="A0A7N2LVX5"/>
<proteinExistence type="predicted"/>
<protein>
    <recommendedName>
        <fullName evidence="1">DUF2828 domain-containing protein</fullName>
    </recommendedName>
</protein>
<keyword evidence="3" id="KW-1185">Reference proteome</keyword>
<feature type="domain" description="DUF2828" evidence="1">
    <location>
        <begin position="60"/>
        <end position="311"/>
    </location>
</feature>
<dbReference type="EnsemblPlants" id="QL06p017147:mrna">
    <property type="protein sequence ID" value="QL06p017147:mrna:CDS:1"/>
    <property type="gene ID" value="QL06p017147"/>
</dbReference>
<dbReference type="EMBL" id="LRBV02000006">
    <property type="status" value="NOT_ANNOTATED_CDS"/>
    <property type="molecule type" value="Genomic_DNA"/>
</dbReference>
<dbReference type="PIRSF" id="PIRSF015417">
    <property type="entry name" value="T31B5_30_vWA"/>
    <property type="match status" value="1"/>
</dbReference>
<reference evidence="2" key="2">
    <citation type="submission" date="2021-01" db="UniProtKB">
        <authorList>
            <consortium name="EnsemblPlants"/>
        </authorList>
    </citation>
    <scope>IDENTIFICATION</scope>
</reference>
<accession>A0A7N2LVX5</accession>
<dbReference type="Gramene" id="QL06p017147:mrna">
    <property type="protein sequence ID" value="QL06p017147:mrna:CDS:1"/>
    <property type="gene ID" value="QL06p017147"/>
</dbReference>
<dbReference type="PANTHER" id="PTHR31373">
    <property type="entry name" value="OS06G0652100 PROTEIN"/>
    <property type="match status" value="1"/>
</dbReference>
<dbReference type="Proteomes" id="UP000594261">
    <property type="component" value="Chromosome 6"/>
</dbReference>
<evidence type="ECO:0000259" key="1">
    <source>
        <dbReference type="Pfam" id="PF11443"/>
    </source>
</evidence>
<dbReference type="InterPro" id="IPR011205">
    <property type="entry name" value="UCP015417_vWA"/>
</dbReference>
<dbReference type="Pfam" id="PF11443">
    <property type="entry name" value="DUF2828"/>
    <property type="match status" value="1"/>
</dbReference>
<evidence type="ECO:0000313" key="3">
    <source>
        <dbReference type="Proteomes" id="UP000594261"/>
    </source>
</evidence>
<dbReference type="OMA" id="ERKIRTW"/>
<name>A0A7N2LVX5_QUELO</name>
<evidence type="ECO:0000313" key="2">
    <source>
        <dbReference type="EnsemblPlants" id="QL06p017147:mrna:CDS:1"/>
    </source>
</evidence>
<sequence length="320" mass="36597">MASAGAGQLLGQPTLNASKIVDSIIPQTDNLILSRKTTTTEHDDAMESFDTQNFPMMGLTENFSPTYLSTGNPCLDFFYHVVPDTSSNDLIQRLYLAWAHDPLTTLKLICNPRGVRGTGKSDKEGFYTSSLWLHKSHTKTLALNLKALANFGYFKDLPEILYWLLFGPEVRKLAKQARYEKKRAKRNMHVDFFLEEEVQEEGILEKVEKISKEEARALRKEREISKAKPDHRFLFDCVCDVFAELSKPDLEFMSRGEVFQISLAAKWCPAVDSSYDKSLLLCEGIARRVFPRECDKEYEGIGEAHYSYRQRRLDVFGGLR</sequence>
<dbReference type="PANTHER" id="PTHR31373:SF27">
    <property type="entry name" value="TROVE DOMAIN-CONTAINING PROTEIN"/>
    <property type="match status" value="1"/>
</dbReference>
<organism evidence="2 3">
    <name type="scientific">Quercus lobata</name>
    <name type="common">Valley oak</name>
    <dbReference type="NCBI Taxonomy" id="97700"/>
    <lineage>
        <taxon>Eukaryota</taxon>
        <taxon>Viridiplantae</taxon>
        <taxon>Streptophyta</taxon>
        <taxon>Embryophyta</taxon>
        <taxon>Tracheophyta</taxon>
        <taxon>Spermatophyta</taxon>
        <taxon>Magnoliopsida</taxon>
        <taxon>eudicotyledons</taxon>
        <taxon>Gunneridae</taxon>
        <taxon>Pentapetalae</taxon>
        <taxon>rosids</taxon>
        <taxon>fabids</taxon>
        <taxon>Fagales</taxon>
        <taxon>Fagaceae</taxon>
        <taxon>Quercus</taxon>
    </lineage>
</organism>
<dbReference type="InParanoid" id="A0A7N2LVX5"/>
<reference evidence="2 3" key="1">
    <citation type="journal article" date="2016" name="G3 (Bethesda)">
        <title>First Draft Assembly and Annotation of the Genome of a California Endemic Oak Quercus lobata Nee (Fagaceae).</title>
        <authorList>
            <person name="Sork V.L."/>
            <person name="Fitz-Gibbon S.T."/>
            <person name="Puiu D."/>
            <person name="Crepeau M."/>
            <person name="Gugger P.F."/>
            <person name="Sherman R."/>
            <person name="Stevens K."/>
            <person name="Langley C.H."/>
            <person name="Pellegrini M."/>
            <person name="Salzberg S.L."/>
        </authorList>
    </citation>
    <scope>NUCLEOTIDE SEQUENCE [LARGE SCALE GENOMIC DNA]</scope>
    <source>
        <strain evidence="2 3">cv. SW786</strain>
    </source>
</reference>